<organism evidence="1">
    <name type="scientific">Grammatophora oceanica</name>
    <dbReference type="NCBI Taxonomy" id="210454"/>
    <lineage>
        <taxon>Eukaryota</taxon>
        <taxon>Sar</taxon>
        <taxon>Stramenopiles</taxon>
        <taxon>Ochrophyta</taxon>
        <taxon>Bacillariophyta</taxon>
        <taxon>Fragilariophyceae</taxon>
        <taxon>Fragilariophycidae</taxon>
        <taxon>Rhabdonematales</taxon>
        <taxon>Grammatophoraceae</taxon>
        <taxon>Grammatophora</taxon>
    </lineage>
</organism>
<evidence type="ECO:0000313" key="1">
    <source>
        <dbReference type="EMBL" id="CAD9285675.1"/>
    </source>
</evidence>
<sequence>MKARTIVRQETTIIVQRDGKHRFFHSVLSKTKQAKEPTQHKRRILRFAMHCLPEKDSIVLWLRVMCLDARGFEAFRTRLKVAWAARATGRPERINSRLHSISTSQERSTTTRRHRPIMFLFLVKAFASFISQSRRKRATTSVNHLHPIQQQQQQQQEW</sequence>
<name>A0A7S1V2G6_9STRA</name>
<gene>
    <name evidence="1" type="ORF">GOCE00092_LOCUS14314</name>
</gene>
<dbReference type="EMBL" id="HBGK01027636">
    <property type="protein sequence ID" value="CAD9285675.1"/>
    <property type="molecule type" value="Transcribed_RNA"/>
</dbReference>
<dbReference type="AlphaFoldDB" id="A0A7S1V2G6"/>
<protein>
    <submittedName>
        <fullName evidence="1">Uncharacterized protein</fullName>
    </submittedName>
</protein>
<proteinExistence type="predicted"/>
<accession>A0A7S1V2G6</accession>
<reference evidence="1" key="1">
    <citation type="submission" date="2021-01" db="EMBL/GenBank/DDBJ databases">
        <authorList>
            <person name="Corre E."/>
            <person name="Pelletier E."/>
            <person name="Niang G."/>
            <person name="Scheremetjew M."/>
            <person name="Finn R."/>
            <person name="Kale V."/>
            <person name="Holt S."/>
            <person name="Cochrane G."/>
            <person name="Meng A."/>
            <person name="Brown T."/>
            <person name="Cohen L."/>
        </authorList>
    </citation>
    <scope>NUCLEOTIDE SEQUENCE</scope>
    <source>
        <strain evidence="1">CCMP 410</strain>
    </source>
</reference>